<evidence type="ECO:0000256" key="1">
    <source>
        <dbReference type="ARBA" id="ARBA00000013"/>
    </source>
</evidence>
<dbReference type="CDD" id="cd01171">
    <property type="entry name" value="YXKO-related"/>
    <property type="match status" value="1"/>
</dbReference>
<comment type="function">
    <text evidence="17">Catalyzes the dehydration of the S-form of NAD(P)HX at the expense of ADP, which is converted to AMP. Together with NAD(P)HX epimerase, which catalyzes the epimerization of the S- and R-forms, the enzyme allows the repair of both epimers of NAD(P)HX, a damaged form of NAD(P)H that is a result of enzymatic or heat-dependent hydration.</text>
</comment>
<gene>
    <name evidence="17" type="primary">nnrD</name>
    <name evidence="20" type="ORF">FEZ08_07355</name>
</gene>
<dbReference type="PROSITE" id="PS01050">
    <property type="entry name" value="YJEF_C_2"/>
    <property type="match status" value="1"/>
</dbReference>
<dbReference type="Pfam" id="PF01256">
    <property type="entry name" value="Carb_kinase"/>
    <property type="match status" value="1"/>
</dbReference>
<evidence type="ECO:0000313" key="20">
    <source>
        <dbReference type="EMBL" id="TLG73938.1"/>
    </source>
</evidence>
<accession>A0A5R8QBM2</accession>
<dbReference type="OrthoDB" id="9806925at2"/>
<dbReference type="GO" id="GO:0046872">
    <property type="term" value="F:metal ion binding"/>
    <property type="evidence" value="ECO:0007669"/>
    <property type="project" value="UniProtKB-UniRule"/>
</dbReference>
<comment type="catalytic activity">
    <reaction evidence="16 17 18">
        <text>(6S)-NADPHX + ADP = AMP + phosphate + NADPH + H(+)</text>
        <dbReference type="Rhea" id="RHEA:32235"/>
        <dbReference type="ChEBI" id="CHEBI:15378"/>
        <dbReference type="ChEBI" id="CHEBI:43474"/>
        <dbReference type="ChEBI" id="CHEBI:57783"/>
        <dbReference type="ChEBI" id="CHEBI:64076"/>
        <dbReference type="ChEBI" id="CHEBI:456215"/>
        <dbReference type="ChEBI" id="CHEBI:456216"/>
        <dbReference type="EC" id="4.2.1.136"/>
    </reaction>
</comment>
<keyword evidence="6 17" id="KW-0547">Nucleotide-binding</keyword>
<dbReference type="AlphaFoldDB" id="A0A5R8QBM2"/>
<protein>
    <recommendedName>
        <fullName evidence="17">ADP-dependent (S)-NAD(P)H-hydrate dehydratase</fullName>
        <ecNumber evidence="17">4.2.1.136</ecNumber>
    </recommendedName>
    <alternativeName>
        <fullName evidence="17">ADP-dependent NAD(P)HX dehydratase</fullName>
    </alternativeName>
</protein>
<evidence type="ECO:0000256" key="12">
    <source>
        <dbReference type="ARBA" id="ARBA00023239"/>
    </source>
</evidence>
<feature type="binding site" evidence="17">
    <location>
        <begin position="408"/>
        <end position="412"/>
    </location>
    <ligand>
        <name>AMP</name>
        <dbReference type="ChEBI" id="CHEBI:456215"/>
    </ligand>
</feature>
<keyword evidence="10 17" id="KW-0520">NAD</keyword>
<name>A0A5R8QBM2_9FIRM</name>
<evidence type="ECO:0000256" key="14">
    <source>
        <dbReference type="ARBA" id="ARBA00025153"/>
    </source>
</evidence>
<proteinExistence type="inferred from homology"/>
<evidence type="ECO:0000256" key="13">
    <source>
        <dbReference type="ARBA" id="ARBA00023268"/>
    </source>
</evidence>
<comment type="cofactor">
    <cofactor evidence="18">
        <name>K(+)</name>
        <dbReference type="ChEBI" id="CHEBI:29103"/>
    </cofactor>
    <text evidence="18">Binds 1 potassium ion per subunit.</text>
</comment>
<comment type="similarity">
    <text evidence="17">Belongs to the NnrD/CARKD family.</text>
</comment>
<keyword evidence="21" id="KW-1185">Reference proteome</keyword>
<organism evidence="20 21">
    <name type="scientific">Culicoidibacter larvae</name>
    <dbReference type="NCBI Taxonomy" id="2579976"/>
    <lineage>
        <taxon>Bacteria</taxon>
        <taxon>Bacillati</taxon>
        <taxon>Bacillota</taxon>
        <taxon>Culicoidibacteria</taxon>
        <taxon>Culicoidibacterales</taxon>
        <taxon>Culicoidibacteraceae</taxon>
        <taxon>Culicoidibacter</taxon>
    </lineage>
</organism>
<keyword evidence="8 17" id="KW-0521">NADP</keyword>
<dbReference type="InterPro" id="IPR004443">
    <property type="entry name" value="YjeF_N_dom"/>
</dbReference>
<feature type="binding site" evidence="17">
    <location>
        <position position="320"/>
    </location>
    <ligand>
        <name>(6S)-NADPHX</name>
        <dbReference type="ChEBI" id="CHEBI:64076"/>
    </ligand>
</feature>
<comment type="similarity">
    <text evidence="4 18">In the C-terminal section; belongs to the NnrD/CARKD family.</text>
</comment>
<feature type="binding site" evidence="17">
    <location>
        <position position="436"/>
    </location>
    <ligand>
        <name>AMP</name>
        <dbReference type="ChEBI" id="CHEBI:456215"/>
    </ligand>
</feature>
<dbReference type="GO" id="GO:0052856">
    <property type="term" value="F:NAD(P)HX epimerase activity"/>
    <property type="evidence" value="ECO:0007669"/>
    <property type="project" value="UniProtKB-EC"/>
</dbReference>
<dbReference type="GO" id="GO:0005524">
    <property type="term" value="F:ATP binding"/>
    <property type="evidence" value="ECO:0007669"/>
    <property type="project" value="UniProtKB-UniRule"/>
</dbReference>
<keyword evidence="5 18" id="KW-0479">Metal-binding</keyword>
<evidence type="ECO:0000256" key="5">
    <source>
        <dbReference type="ARBA" id="ARBA00022723"/>
    </source>
</evidence>
<evidence type="ECO:0000256" key="17">
    <source>
        <dbReference type="HAMAP-Rule" id="MF_01965"/>
    </source>
</evidence>
<keyword evidence="7 17" id="KW-0067">ATP-binding</keyword>
<dbReference type="PROSITE" id="PS01049">
    <property type="entry name" value="YJEF_C_1"/>
    <property type="match status" value="1"/>
</dbReference>
<dbReference type="GO" id="GO:0046496">
    <property type="term" value="P:nicotinamide nucleotide metabolic process"/>
    <property type="evidence" value="ECO:0007669"/>
    <property type="project" value="UniProtKB-UniRule"/>
</dbReference>
<dbReference type="Gene3D" id="3.40.1190.20">
    <property type="match status" value="1"/>
</dbReference>
<dbReference type="InterPro" id="IPR030677">
    <property type="entry name" value="Nnr"/>
</dbReference>
<dbReference type="InterPro" id="IPR000631">
    <property type="entry name" value="CARKD"/>
</dbReference>
<evidence type="ECO:0000256" key="8">
    <source>
        <dbReference type="ARBA" id="ARBA00022857"/>
    </source>
</evidence>
<feature type="binding site" evidence="17">
    <location>
        <position position="259"/>
    </location>
    <ligand>
        <name>(6S)-NADPHX</name>
        <dbReference type="ChEBI" id="CHEBI:64076"/>
    </ligand>
</feature>
<comment type="function">
    <text evidence="14 18">Bifunctional enzyme that catalyzes the epimerization of the S- and R-forms of NAD(P)HX and the dehydration of the S-form of NAD(P)HX at the expense of ADP, which is converted to AMP. This allows the repair of both epimers of NAD(P)HX, a damaged form of NAD(P)H that is a result of enzymatic or heat-dependent hydration.</text>
</comment>
<dbReference type="EC" id="4.2.1.136" evidence="17"/>
<keyword evidence="9 18" id="KW-0630">Potassium</keyword>
<evidence type="ECO:0000256" key="15">
    <source>
        <dbReference type="ARBA" id="ARBA00048238"/>
    </source>
</evidence>
<evidence type="ECO:0000256" key="9">
    <source>
        <dbReference type="ARBA" id="ARBA00022958"/>
    </source>
</evidence>
<evidence type="ECO:0000313" key="21">
    <source>
        <dbReference type="Proteomes" id="UP000306912"/>
    </source>
</evidence>
<comment type="catalytic activity">
    <reaction evidence="1 18">
        <text>(6R)-NADHX = (6S)-NADHX</text>
        <dbReference type="Rhea" id="RHEA:32215"/>
        <dbReference type="ChEBI" id="CHEBI:64074"/>
        <dbReference type="ChEBI" id="CHEBI:64075"/>
        <dbReference type="EC" id="5.1.99.6"/>
    </reaction>
</comment>
<comment type="catalytic activity">
    <reaction evidence="15 17 18">
        <text>(6S)-NADHX + ADP = AMP + phosphate + NADH + H(+)</text>
        <dbReference type="Rhea" id="RHEA:32223"/>
        <dbReference type="ChEBI" id="CHEBI:15378"/>
        <dbReference type="ChEBI" id="CHEBI:43474"/>
        <dbReference type="ChEBI" id="CHEBI:57945"/>
        <dbReference type="ChEBI" id="CHEBI:64074"/>
        <dbReference type="ChEBI" id="CHEBI:456215"/>
        <dbReference type="ChEBI" id="CHEBI:456216"/>
        <dbReference type="EC" id="4.2.1.136"/>
    </reaction>
</comment>
<dbReference type="EMBL" id="VBWP01000005">
    <property type="protein sequence ID" value="TLG73938.1"/>
    <property type="molecule type" value="Genomic_DNA"/>
</dbReference>
<comment type="cofactor">
    <cofactor evidence="17">
        <name>Mg(2+)</name>
        <dbReference type="ChEBI" id="CHEBI:18420"/>
    </cofactor>
</comment>
<comment type="similarity">
    <text evidence="3 18">In the N-terminal section; belongs to the NnrE/AIBP family.</text>
</comment>
<dbReference type="Gene3D" id="3.40.50.10260">
    <property type="entry name" value="YjeF N-terminal domain"/>
    <property type="match status" value="1"/>
</dbReference>
<dbReference type="SUPFAM" id="SSF53613">
    <property type="entry name" value="Ribokinase-like"/>
    <property type="match status" value="1"/>
</dbReference>
<evidence type="ECO:0000256" key="11">
    <source>
        <dbReference type="ARBA" id="ARBA00023235"/>
    </source>
</evidence>
<sequence>MISMYIIDEQNVSGIIENYLTTTKTDSTSFYLKAAEHLISYIPESAQRITFFIDGSQIGTLGAAVAYLLSRANKDLILFVRASSLTEETEAFLQILEEQKAHIYLLNNVNQLQDLHAVIAETHLIVDALATLPKTQDEFLFVKQLIQVINRVQLETLAFDFPFYANDETIITATNIVTFIAAKKCFTNTHFLTAFGQDEISIESLDIPELYYQDKIEAQYIDQDDISDILKQKQWSITDHKYKFGHALIIAGNVGTIGAALLAGEAALKSGCGLVSLYTHPELANLVPLRNPEIMSHAYTDINNLQVDIKRASSILIGPGLGITNQSLALLELIFAQATCPIIVDADALTLIHKQPQLLTTFSYPVIFTPHAHEFARFTGLEIDEISSHRIDVAREFAKKYNVILALKGYQTIISDGITTYVNTTGNAAMASAGMGDVLAGIIAAMTAKQYASLEATIASVYLHGACGDWLSIEKDRVLATEVINEIPDRLQFLY</sequence>
<evidence type="ECO:0000256" key="10">
    <source>
        <dbReference type="ARBA" id="ARBA00023027"/>
    </source>
</evidence>
<keyword evidence="12 17" id="KW-0456">Lyase</keyword>
<comment type="caution">
    <text evidence="20">The sequence shown here is derived from an EMBL/GenBank/DDBJ whole genome shotgun (WGS) entry which is preliminary data.</text>
</comment>
<dbReference type="PROSITE" id="PS51383">
    <property type="entry name" value="YJEF_C_3"/>
    <property type="match status" value="1"/>
</dbReference>
<keyword evidence="13" id="KW-0511">Multifunctional enzyme</keyword>
<keyword evidence="11 18" id="KW-0413">Isomerase</keyword>
<reference evidence="20 21" key="1">
    <citation type="submission" date="2019-05" db="EMBL/GenBank/DDBJ databases">
        <title>Culicoidintestinum kansasii gen. nov., sp. nov. from the gastrointestinal tract of the biting midge, Culicoides sonorensis.</title>
        <authorList>
            <person name="Neupane S."/>
            <person name="Ghosh A."/>
            <person name="Gunther S."/>
            <person name="Martin K."/>
            <person name="Zurek L."/>
        </authorList>
    </citation>
    <scope>NUCLEOTIDE SEQUENCE [LARGE SCALE GENOMIC DNA]</scope>
    <source>
        <strain evidence="20 21">CS-1</strain>
    </source>
</reference>
<evidence type="ECO:0000256" key="6">
    <source>
        <dbReference type="ARBA" id="ARBA00022741"/>
    </source>
</evidence>
<dbReference type="PANTHER" id="PTHR12592:SF0">
    <property type="entry name" value="ATP-DEPENDENT (S)-NAD(P)H-HYDRATE DEHYDRATASE"/>
    <property type="match status" value="1"/>
</dbReference>
<evidence type="ECO:0000256" key="16">
    <source>
        <dbReference type="ARBA" id="ARBA00049209"/>
    </source>
</evidence>
<dbReference type="InParanoid" id="A0A5R8QBM2"/>
<dbReference type="PIRSF" id="PIRSF017184">
    <property type="entry name" value="Nnr"/>
    <property type="match status" value="1"/>
</dbReference>
<comment type="subunit">
    <text evidence="17">Homotetramer.</text>
</comment>
<dbReference type="InterPro" id="IPR036652">
    <property type="entry name" value="YjeF_N_dom_sf"/>
</dbReference>
<dbReference type="FunCoup" id="A0A5R8QBM2">
    <property type="interactions" value="87"/>
</dbReference>
<evidence type="ECO:0000256" key="7">
    <source>
        <dbReference type="ARBA" id="ARBA00022840"/>
    </source>
</evidence>
<dbReference type="NCBIfam" id="TIGR00196">
    <property type="entry name" value="yjeF_cterm"/>
    <property type="match status" value="1"/>
</dbReference>
<evidence type="ECO:0000256" key="3">
    <source>
        <dbReference type="ARBA" id="ARBA00006001"/>
    </source>
</evidence>
<dbReference type="SUPFAM" id="SSF64153">
    <property type="entry name" value="YjeF N-terminal domain-like"/>
    <property type="match status" value="1"/>
</dbReference>
<dbReference type="HAMAP" id="MF_01965">
    <property type="entry name" value="NADHX_dehydratase"/>
    <property type="match status" value="1"/>
</dbReference>
<evidence type="ECO:0000259" key="19">
    <source>
        <dbReference type="PROSITE" id="PS51383"/>
    </source>
</evidence>
<feature type="binding site" evidence="17">
    <location>
        <position position="437"/>
    </location>
    <ligand>
        <name>(6S)-NADPHX</name>
        <dbReference type="ChEBI" id="CHEBI:64076"/>
    </ligand>
</feature>
<dbReference type="InterPro" id="IPR017953">
    <property type="entry name" value="Carbohydrate_kinase_pred_CS"/>
</dbReference>
<dbReference type="GO" id="GO:0052855">
    <property type="term" value="F:ADP-dependent NAD(P)H-hydrate dehydratase activity"/>
    <property type="evidence" value="ECO:0007669"/>
    <property type="project" value="UniProtKB-UniRule"/>
</dbReference>
<evidence type="ECO:0000256" key="2">
    <source>
        <dbReference type="ARBA" id="ARBA00000909"/>
    </source>
</evidence>
<feature type="domain" description="YjeF C-terminal" evidence="19">
    <location>
        <begin position="224"/>
        <end position="494"/>
    </location>
</feature>
<dbReference type="GO" id="GO:0110051">
    <property type="term" value="P:metabolite repair"/>
    <property type="evidence" value="ECO:0007669"/>
    <property type="project" value="TreeGrafter"/>
</dbReference>
<comment type="catalytic activity">
    <reaction evidence="2 18">
        <text>(6R)-NADPHX = (6S)-NADPHX</text>
        <dbReference type="Rhea" id="RHEA:32227"/>
        <dbReference type="ChEBI" id="CHEBI:64076"/>
        <dbReference type="ChEBI" id="CHEBI:64077"/>
        <dbReference type="EC" id="5.1.99.6"/>
    </reaction>
</comment>
<evidence type="ECO:0000256" key="18">
    <source>
        <dbReference type="PIRNR" id="PIRNR017184"/>
    </source>
</evidence>
<dbReference type="Pfam" id="PF03853">
    <property type="entry name" value="YjeF_N"/>
    <property type="match status" value="1"/>
</dbReference>
<dbReference type="Proteomes" id="UP000306912">
    <property type="component" value="Unassembled WGS sequence"/>
</dbReference>
<dbReference type="PANTHER" id="PTHR12592">
    <property type="entry name" value="ATP-DEPENDENT (S)-NAD(P)H-HYDRATE DEHYDRATASE FAMILY MEMBER"/>
    <property type="match status" value="1"/>
</dbReference>
<feature type="binding site" evidence="17">
    <location>
        <position position="371"/>
    </location>
    <ligand>
        <name>(6S)-NADPHX</name>
        <dbReference type="ChEBI" id="CHEBI:64076"/>
    </ligand>
</feature>
<dbReference type="InterPro" id="IPR029056">
    <property type="entry name" value="Ribokinase-like"/>
</dbReference>
<evidence type="ECO:0000256" key="4">
    <source>
        <dbReference type="ARBA" id="ARBA00009524"/>
    </source>
</evidence>